<reference evidence="3 5" key="1">
    <citation type="journal article" date="2014" name="Genome Biol. Evol.">
        <title>Acetic acid bacteria genomes reveal functional traits for adaptation to life in insect guts.</title>
        <authorList>
            <person name="Chouaia B."/>
            <person name="Gaiarsa S."/>
            <person name="Crotti E."/>
            <person name="Comandatore F."/>
            <person name="Degli Esposti M."/>
            <person name="Ricci I."/>
            <person name="Alma A."/>
            <person name="Favia G."/>
            <person name="Bandi C."/>
            <person name="Daffonchio D."/>
        </authorList>
    </citation>
    <scope>NUCLEOTIDE SEQUENCE [LARGE SCALE GENOMIC DNA]</scope>
    <source>
        <strain evidence="3">AM168</strain>
        <strain evidence="5">AM169</strain>
    </source>
</reference>
<reference evidence="3 5" key="2">
    <citation type="journal article" date="2014" name="PLoS ONE">
        <title>Evolution of mitochondria reconstructed from the energy metabolism of living bacteria.</title>
        <authorList>
            <person name="Degli Esposti M."/>
            <person name="Chouaia B."/>
            <person name="Comandatore F."/>
            <person name="Crotti E."/>
            <person name="Sassera D."/>
            <person name="Lievens P.M."/>
            <person name="Daffonchio D."/>
            <person name="Bandi C."/>
        </authorList>
    </citation>
    <scope>NUCLEOTIDE SEQUENCE [LARGE SCALE GENOMIC DNA]</scope>
    <source>
        <strain evidence="3">AM168</strain>
        <strain evidence="5">AM169</strain>
    </source>
</reference>
<feature type="transmembrane region" description="Helical" evidence="2">
    <location>
        <begin position="41"/>
        <end position="60"/>
    </location>
</feature>
<evidence type="ECO:0000256" key="2">
    <source>
        <dbReference type="SAM" id="Phobius"/>
    </source>
</evidence>
<proteinExistence type="predicted"/>
<comment type="caution">
    <text evidence="3">The sequence shown here is derived from an EMBL/GenBank/DDBJ whole genome shotgun (WGS) entry which is preliminary data.</text>
</comment>
<dbReference type="Proteomes" id="UP000027590">
    <property type="component" value="Unassembled WGS sequence"/>
</dbReference>
<dbReference type="Proteomes" id="UP000237218">
    <property type="component" value="Unassembled WGS sequence"/>
</dbReference>
<organism evidence="3 5">
    <name type="scientific">Parasaccharibacter apium</name>
    <dbReference type="NCBI Taxonomy" id="1510841"/>
    <lineage>
        <taxon>Bacteria</taxon>
        <taxon>Pseudomonadati</taxon>
        <taxon>Pseudomonadota</taxon>
        <taxon>Alphaproteobacteria</taxon>
        <taxon>Acetobacterales</taxon>
        <taxon>Acetobacteraceae</taxon>
        <taxon>Parasaccharibacter</taxon>
    </lineage>
</organism>
<keyword evidence="2" id="KW-1133">Transmembrane helix</keyword>
<dbReference type="EMBL" id="CBLY010000006">
    <property type="protein sequence ID" value="CDG33897.1"/>
    <property type="molecule type" value="Genomic_DNA"/>
</dbReference>
<keyword evidence="6" id="KW-1185">Reference proteome</keyword>
<dbReference type="EMBL" id="LMYI01000005">
    <property type="protein sequence ID" value="POS63687.1"/>
    <property type="molecule type" value="Genomic_DNA"/>
</dbReference>
<evidence type="ECO:0000313" key="6">
    <source>
        <dbReference type="Proteomes" id="UP000237218"/>
    </source>
</evidence>
<protein>
    <submittedName>
        <fullName evidence="4">DUF1049 domain-containing protein</fullName>
    </submittedName>
</protein>
<reference evidence="4 6" key="3">
    <citation type="submission" date="2018-02" db="EMBL/GenBank/DDBJ databases">
        <title>Draft genome sequences of four Parasaccharibacter apium strains isolated from honey bees.</title>
        <authorList>
            <person name="Corby-Harris V.L."/>
            <person name="Anderson K.E."/>
        </authorList>
    </citation>
    <scope>NUCLEOTIDE SEQUENCE [LARGE SCALE GENOMIC DNA]</scope>
    <source>
        <strain evidence="4 6">B8</strain>
    </source>
</reference>
<dbReference type="OrthoDB" id="7284608at2"/>
<feature type="coiled-coil region" evidence="1">
    <location>
        <begin position="68"/>
        <end position="95"/>
    </location>
</feature>
<evidence type="ECO:0000256" key="1">
    <source>
        <dbReference type="SAM" id="Coils"/>
    </source>
</evidence>
<sequence>MIRLLIIVLFLAFTAIFAMSNLDDATVWLASFGFSIKMGKLITLLAVPSLVLGLLLGLTGELRQRRRARKAESQLRTSQKQLIELHQRLDQLKAGSVAPTSDAIQPSSQK</sequence>
<evidence type="ECO:0000313" key="3">
    <source>
        <dbReference type="EMBL" id="CDG33897.1"/>
    </source>
</evidence>
<name>A0A7U7G673_9PROT</name>
<accession>A0A7U7G673</accession>
<gene>
    <name evidence="4" type="ORF">ASQ42_03440</name>
    <name evidence="3" type="ORF">SACS_1159</name>
</gene>
<dbReference type="RefSeq" id="WP_043560207.1">
    <property type="nucleotide sequence ID" value="NZ_CBLY010000006.1"/>
</dbReference>
<evidence type="ECO:0000313" key="5">
    <source>
        <dbReference type="Proteomes" id="UP000027590"/>
    </source>
</evidence>
<evidence type="ECO:0000313" key="4">
    <source>
        <dbReference type="EMBL" id="POS63687.1"/>
    </source>
</evidence>
<keyword evidence="2" id="KW-0812">Transmembrane</keyword>
<dbReference type="AlphaFoldDB" id="A0A7U7G673"/>
<keyword evidence="1" id="KW-0175">Coiled coil</keyword>
<keyword evidence="2" id="KW-0472">Membrane</keyword>